<name>A0ABN2Z7R9_9ACTN</name>
<organism evidence="3 4">
    <name type="scientific">Actinomadura napierensis</name>
    <dbReference type="NCBI Taxonomy" id="267854"/>
    <lineage>
        <taxon>Bacteria</taxon>
        <taxon>Bacillati</taxon>
        <taxon>Actinomycetota</taxon>
        <taxon>Actinomycetes</taxon>
        <taxon>Streptosporangiales</taxon>
        <taxon>Thermomonosporaceae</taxon>
        <taxon>Actinomadura</taxon>
    </lineage>
</organism>
<feature type="transmembrane region" description="Helical" evidence="2">
    <location>
        <begin position="71"/>
        <end position="92"/>
    </location>
</feature>
<dbReference type="Proteomes" id="UP001501020">
    <property type="component" value="Unassembled WGS sequence"/>
</dbReference>
<evidence type="ECO:0000313" key="4">
    <source>
        <dbReference type="Proteomes" id="UP001501020"/>
    </source>
</evidence>
<reference evidence="3 4" key="1">
    <citation type="journal article" date="2019" name="Int. J. Syst. Evol. Microbiol.">
        <title>The Global Catalogue of Microorganisms (GCM) 10K type strain sequencing project: providing services to taxonomists for standard genome sequencing and annotation.</title>
        <authorList>
            <consortium name="The Broad Institute Genomics Platform"/>
            <consortium name="The Broad Institute Genome Sequencing Center for Infectious Disease"/>
            <person name="Wu L."/>
            <person name="Ma J."/>
        </authorList>
    </citation>
    <scope>NUCLEOTIDE SEQUENCE [LARGE SCALE GENOMIC DNA]</scope>
    <source>
        <strain evidence="3 4">JCM 13850</strain>
    </source>
</reference>
<evidence type="ECO:0000256" key="1">
    <source>
        <dbReference type="SAM" id="MobiDB-lite"/>
    </source>
</evidence>
<comment type="caution">
    <text evidence="3">The sequence shown here is derived from an EMBL/GenBank/DDBJ whole genome shotgun (WGS) entry which is preliminary data.</text>
</comment>
<feature type="compositionally biased region" description="Pro residues" evidence="1">
    <location>
        <begin position="114"/>
        <end position="130"/>
    </location>
</feature>
<sequence>MPADFDEPLFDEEFVRNAAFTEPSARERAQPPRRTRRWRAARRLRDRPGGRFGIRAWRARRRYREPSHRRAVIQVIGGVLVLLAISVALWWWQSGSRKADDERPVGPIIVSVPPSAPPPSAQPSAPPPVTEIPRVAVPVDPVVPVPVG</sequence>
<keyword evidence="2" id="KW-0812">Transmembrane</keyword>
<keyword evidence="2" id="KW-1133">Transmembrane helix</keyword>
<dbReference type="EMBL" id="BAAAMR010000025">
    <property type="protein sequence ID" value="GAA2137959.1"/>
    <property type="molecule type" value="Genomic_DNA"/>
</dbReference>
<protein>
    <submittedName>
        <fullName evidence="3">Uncharacterized protein</fullName>
    </submittedName>
</protein>
<proteinExistence type="predicted"/>
<accession>A0ABN2Z7R9</accession>
<keyword evidence="2" id="KW-0472">Membrane</keyword>
<keyword evidence="4" id="KW-1185">Reference proteome</keyword>
<feature type="region of interest" description="Disordered" evidence="1">
    <location>
        <begin position="96"/>
        <end position="131"/>
    </location>
</feature>
<evidence type="ECO:0000256" key="2">
    <source>
        <dbReference type="SAM" id="Phobius"/>
    </source>
</evidence>
<gene>
    <name evidence="3" type="ORF">GCM10009727_33510</name>
</gene>
<evidence type="ECO:0000313" key="3">
    <source>
        <dbReference type="EMBL" id="GAA2137959.1"/>
    </source>
</evidence>
<dbReference type="RefSeq" id="WP_344267483.1">
    <property type="nucleotide sequence ID" value="NZ_BAAAMR010000025.1"/>
</dbReference>